<keyword evidence="6" id="KW-0963">Cytoplasm</keyword>
<sequence length="195" mass="21312">MQRAATVSRKTMETDITVSVQLDGSGITDIATGIGFFDHMLTLWARHGLFDLTVRMQGDLYVDGHHSVEDAGIVLGQALLKALGDKAGIKRYGTVFVPMDEALAMVSLDISGRPYLVFEGELPSVKIGEFDSELLEEFLRALAVHAGLTLHVRILYGKNAHHMVEAVFKALGRALDEATRKDERIVGVMSTKGML</sequence>
<dbReference type="EC" id="4.2.1.19" evidence="6 7"/>
<dbReference type="PROSITE" id="PS00954">
    <property type="entry name" value="IGP_DEHYDRATASE_1"/>
    <property type="match status" value="1"/>
</dbReference>
<name>A0A1H8T8N4_9FIRM</name>
<dbReference type="NCBIfam" id="NF002116">
    <property type="entry name" value="PRK00951.2-6"/>
    <property type="match status" value="1"/>
</dbReference>
<dbReference type="InterPro" id="IPR000807">
    <property type="entry name" value="ImidazoleglycerolP_deHydtase"/>
</dbReference>
<dbReference type="RefSeq" id="WP_091745170.1">
    <property type="nucleotide sequence ID" value="NZ_FODY01000006.1"/>
</dbReference>
<dbReference type="AlphaFoldDB" id="A0A1H8T8N4"/>
<dbReference type="FunFam" id="3.30.230.40:FF:000001">
    <property type="entry name" value="Imidazoleglycerol-phosphate dehydratase HisB"/>
    <property type="match status" value="1"/>
</dbReference>
<comment type="catalytic activity">
    <reaction evidence="6 7">
        <text>D-erythro-1-(imidazol-4-yl)glycerol 3-phosphate = 3-(imidazol-4-yl)-2-oxopropyl phosphate + H2O</text>
        <dbReference type="Rhea" id="RHEA:11040"/>
        <dbReference type="ChEBI" id="CHEBI:15377"/>
        <dbReference type="ChEBI" id="CHEBI:57766"/>
        <dbReference type="ChEBI" id="CHEBI:58278"/>
        <dbReference type="EC" id="4.2.1.19"/>
    </reaction>
</comment>
<dbReference type="InterPro" id="IPR020568">
    <property type="entry name" value="Ribosomal_Su5_D2-typ_SF"/>
</dbReference>
<proteinExistence type="inferred from homology"/>
<evidence type="ECO:0000256" key="1">
    <source>
        <dbReference type="ARBA" id="ARBA00005047"/>
    </source>
</evidence>
<dbReference type="CDD" id="cd07914">
    <property type="entry name" value="IGPD"/>
    <property type="match status" value="1"/>
</dbReference>
<keyword evidence="3 6" id="KW-0028">Amino-acid biosynthesis</keyword>
<dbReference type="GO" id="GO:0004424">
    <property type="term" value="F:imidazoleglycerol-phosphate dehydratase activity"/>
    <property type="evidence" value="ECO:0007669"/>
    <property type="project" value="UniProtKB-UniRule"/>
</dbReference>
<gene>
    <name evidence="6" type="primary">hisB</name>
    <name evidence="8" type="ORF">SAMN04490178_10675</name>
</gene>
<reference evidence="8 9" key="1">
    <citation type="submission" date="2016-10" db="EMBL/GenBank/DDBJ databases">
        <authorList>
            <person name="de Groot N.N."/>
        </authorList>
    </citation>
    <scope>NUCLEOTIDE SEQUENCE [LARGE SCALE GENOMIC DNA]</scope>
    <source>
        <strain evidence="8 9">DSM 13305</strain>
    </source>
</reference>
<dbReference type="OrthoDB" id="9790411at2"/>
<evidence type="ECO:0000256" key="2">
    <source>
        <dbReference type="ARBA" id="ARBA00016664"/>
    </source>
</evidence>
<dbReference type="PROSITE" id="PS00955">
    <property type="entry name" value="IGP_DEHYDRATASE_2"/>
    <property type="match status" value="1"/>
</dbReference>
<keyword evidence="4 6" id="KW-0368">Histidine biosynthesis</keyword>
<dbReference type="PANTHER" id="PTHR23133">
    <property type="entry name" value="IMIDAZOLEGLYCEROL-PHOSPHATE DEHYDRATASE HIS7"/>
    <property type="match status" value="1"/>
</dbReference>
<dbReference type="InterPro" id="IPR038494">
    <property type="entry name" value="IGPD_sf"/>
</dbReference>
<protein>
    <recommendedName>
        <fullName evidence="2 6">Imidazoleglycerol-phosphate dehydratase</fullName>
        <shortName evidence="6">IGPD</shortName>
        <ecNumber evidence="6 7">4.2.1.19</ecNumber>
    </recommendedName>
</protein>
<dbReference type="InterPro" id="IPR020565">
    <property type="entry name" value="ImidazoleglycerP_deHydtase_CS"/>
</dbReference>
<accession>A0A1H8T8N4</accession>
<comment type="similarity">
    <text evidence="6 7">Belongs to the imidazoleglycerol-phosphate dehydratase family.</text>
</comment>
<dbReference type="NCBIfam" id="NF002107">
    <property type="entry name" value="PRK00951.1-2"/>
    <property type="match status" value="1"/>
</dbReference>
<dbReference type="NCBIfam" id="NF002115">
    <property type="entry name" value="PRK00951.2-5"/>
    <property type="match status" value="1"/>
</dbReference>
<evidence type="ECO:0000256" key="6">
    <source>
        <dbReference type="HAMAP-Rule" id="MF_00076"/>
    </source>
</evidence>
<dbReference type="Proteomes" id="UP000198847">
    <property type="component" value="Unassembled WGS sequence"/>
</dbReference>
<dbReference type="UniPathway" id="UPA00031">
    <property type="reaction ID" value="UER00011"/>
</dbReference>
<dbReference type="Gene3D" id="3.30.230.40">
    <property type="entry name" value="Imidazole glycerol phosphate dehydratase, domain 1"/>
    <property type="match status" value="2"/>
</dbReference>
<dbReference type="HAMAP" id="MF_00076">
    <property type="entry name" value="HisB"/>
    <property type="match status" value="1"/>
</dbReference>
<evidence type="ECO:0000256" key="4">
    <source>
        <dbReference type="ARBA" id="ARBA00023102"/>
    </source>
</evidence>
<dbReference type="GO" id="GO:0005737">
    <property type="term" value="C:cytoplasm"/>
    <property type="evidence" value="ECO:0007669"/>
    <property type="project" value="UniProtKB-SubCell"/>
</dbReference>
<dbReference type="FunFam" id="3.30.230.40:FF:000003">
    <property type="entry name" value="Imidazoleglycerol-phosphate dehydratase HisB"/>
    <property type="match status" value="1"/>
</dbReference>
<dbReference type="NCBIfam" id="NF002111">
    <property type="entry name" value="PRK00951.2-1"/>
    <property type="match status" value="1"/>
</dbReference>
<evidence type="ECO:0000256" key="3">
    <source>
        <dbReference type="ARBA" id="ARBA00022605"/>
    </source>
</evidence>
<dbReference type="SUPFAM" id="SSF54211">
    <property type="entry name" value="Ribosomal protein S5 domain 2-like"/>
    <property type="match status" value="2"/>
</dbReference>
<evidence type="ECO:0000256" key="5">
    <source>
        <dbReference type="ARBA" id="ARBA00023239"/>
    </source>
</evidence>
<keyword evidence="9" id="KW-1185">Reference proteome</keyword>
<keyword evidence="5 6" id="KW-0456">Lyase</keyword>
<organism evidence="8 9">
    <name type="scientific">Propionispora vibrioides</name>
    <dbReference type="NCBI Taxonomy" id="112903"/>
    <lineage>
        <taxon>Bacteria</taxon>
        <taxon>Bacillati</taxon>
        <taxon>Bacillota</taxon>
        <taxon>Negativicutes</taxon>
        <taxon>Selenomonadales</taxon>
        <taxon>Sporomusaceae</taxon>
        <taxon>Propionispora</taxon>
    </lineage>
</organism>
<evidence type="ECO:0000313" key="9">
    <source>
        <dbReference type="Proteomes" id="UP000198847"/>
    </source>
</evidence>
<comment type="subcellular location">
    <subcellularLocation>
        <location evidence="6 7">Cytoplasm</location>
    </subcellularLocation>
</comment>
<evidence type="ECO:0000313" key="8">
    <source>
        <dbReference type="EMBL" id="SEO87549.1"/>
    </source>
</evidence>
<dbReference type="NCBIfam" id="NF002109">
    <property type="entry name" value="PRK00951.1-5"/>
    <property type="match status" value="1"/>
</dbReference>
<dbReference type="EMBL" id="FODY01000006">
    <property type="protein sequence ID" value="SEO87549.1"/>
    <property type="molecule type" value="Genomic_DNA"/>
</dbReference>
<comment type="pathway">
    <text evidence="1 6 7">Amino-acid biosynthesis; L-histidine biosynthesis; L-histidine from 5-phospho-alpha-D-ribose 1-diphosphate: step 6/9.</text>
</comment>
<dbReference type="PANTHER" id="PTHR23133:SF2">
    <property type="entry name" value="IMIDAZOLEGLYCEROL-PHOSPHATE DEHYDRATASE"/>
    <property type="match status" value="1"/>
</dbReference>
<dbReference type="GO" id="GO:0000105">
    <property type="term" value="P:L-histidine biosynthetic process"/>
    <property type="evidence" value="ECO:0007669"/>
    <property type="project" value="UniProtKB-UniRule"/>
</dbReference>
<dbReference type="STRING" id="112903.SAMN04490178_10675"/>
<dbReference type="NCBIfam" id="NF002114">
    <property type="entry name" value="PRK00951.2-4"/>
    <property type="match status" value="1"/>
</dbReference>
<dbReference type="Pfam" id="PF00475">
    <property type="entry name" value="IGPD"/>
    <property type="match status" value="1"/>
</dbReference>
<evidence type="ECO:0000256" key="7">
    <source>
        <dbReference type="RuleBase" id="RU000599"/>
    </source>
</evidence>